<keyword evidence="2" id="KW-1185">Reference proteome</keyword>
<evidence type="ECO:0008006" key="3">
    <source>
        <dbReference type="Google" id="ProtNLM"/>
    </source>
</evidence>
<name>A0ABQ9K1E1_9CUCU</name>
<dbReference type="EMBL" id="JAPWTJ010000054">
    <property type="protein sequence ID" value="KAJ8983922.1"/>
    <property type="molecule type" value="Genomic_DNA"/>
</dbReference>
<gene>
    <name evidence="1" type="ORF">NQ317_012142</name>
</gene>
<organism evidence="1 2">
    <name type="scientific">Molorchus minor</name>
    <dbReference type="NCBI Taxonomy" id="1323400"/>
    <lineage>
        <taxon>Eukaryota</taxon>
        <taxon>Metazoa</taxon>
        <taxon>Ecdysozoa</taxon>
        <taxon>Arthropoda</taxon>
        <taxon>Hexapoda</taxon>
        <taxon>Insecta</taxon>
        <taxon>Pterygota</taxon>
        <taxon>Neoptera</taxon>
        <taxon>Endopterygota</taxon>
        <taxon>Coleoptera</taxon>
        <taxon>Polyphaga</taxon>
        <taxon>Cucujiformia</taxon>
        <taxon>Chrysomeloidea</taxon>
        <taxon>Cerambycidae</taxon>
        <taxon>Lamiinae</taxon>
        <taxon>Monochamini</taxon>
        <taxon>Molorchus</taxon>
    </lineage>
</organism>
<sequence length="244" mass="28205">MSDSSDMSLNSTPPDIRQEANETYDTLLSSKSKSKYETCYKKFMDWTLVNGIKNISENVLTAYMKKLSCDIKPSTLWTTYSMLKTMINIKNNIDISSYPKLCSFLKLKSTGYKTKKSKILTPEQIKHFLLEAPNREYLFTKWVVEKIYCTTRADCPYRTQTIEHSAYGVVLNSRYRAIWPSYPLLLHKHLFYDNLEKRSVNQRNRDRDEMSCQRSSATLLADAGESGMPAANQLLSLKATLRVR</sequence>
<comment type="caution">
    <text evidence="1">The sequence shown here is derived from an EMBL/GenBank/DDBJ whole genome shotgun (WGS) entry which is preliminary data.</text>
</comment>
<proteinExistence type="predicted"/>
<evidence type="ECO:0000313" key="1">
    <source>
        <dbReference type="EMBL" id="KAJ8983922.1"/>
    </source>
</evidence>
<accession>A0ABQ9K1E1</accession>
<reference evidence="1" key="1">
    <citation type="journal article" date="2023" name="Insect Mol. Biol.">
        <title>Genome sequencing provides insights into the evolution of gene families encoding plant cell wall-degrading enzymes in longhorned beetles.</title>
        <authorList>
            <person name="Shin N.R."/>
            <person name="Okamura Y."/>
            <person name="Kirsch R."/>
            <person name="Pauchet Y."/>
        </authorList>
    </citation>
    <scope>NUCLEOTIDE SEQUENCE</scope>
    <source>
        <strain evidence="1">MMC_N1</strain>
    </source>
</reference>
<evidence type="ECO:0000313" key="2">
    <source>
        <dbReference type="Proteomes" id="UP001162164"/>
    </source>
</evidence>
<dbReference type="Proteomes" id="UP001162164">
    <property type="component" value="Unassembled WGS sequence"/>
</dbReference>
<protein>
    <recommendedName>
        <fullName evidence="3">Integrase SAM-like N-terminal domain-containing protein</fullName>
    </recommendedName>
</protein>